<feature type="transmembrane region" description="Helical" evidence="6">
    <location>
        <begin position="7"/>
        <end position="25"/>
    </location>
</feature>
<dbReference type="PATRIC" id="fig|1550566.3.peg.2352"/>
<evidence type="ECO:0000313" key="8">
    <source>
        <dbReference type="EMBL" id="KLK87537.1"/>
    </source>
</evidence>
<keyword evidence="9" id="KW-1185">Reference proteome</keyword>
<keyword evidence="2" id="KW-1003">Cell membrane</keyword>
<keyword evidence="3 6" id="KW-0812">Transmembrane</keyword>
<proteinExistence type="predicted"/>
<feature type="domain" description="PDGLE" evidence="7">
    <location>
        <begin position="4"/>
        <end position="112"/>
    </location>
</feature>
<evidence type="ECO:0000256" key="6">
    <source>
        <dbReference type="SAM" id="Phobius"/>
    </source>
</evidence>
<dbReference type="NCBIfam" id="NF004930">
    <property type="entry name" value="PRK06287.1-1"/>
    <property type="match status" value="1"/>
</dbReference>
<evidence type="ECO:0000256" key="4">
    <source>
        <dbReference type="ARBA" id="ARBA00022989"/>
    </source>
</evidence>
<dbReference type="RefSeq" id="WP_048185263.1">
    <property type="nucleotide sequence ID" value="NZ_JXOJ01000006.1"/>
</dbReference>
<evidence type="ECO:0000256" key="2">
    <source>
        <dbReference type="ARBA" id="ARBA00022475"/>
    </source>
</evidence>
<feature type="transmembrane region" description="Helical" evidence="6">
    <location>
        <begin position="90"/>
        <end position="108"/>
    </location>
</feature>
<organism evidence="8 9">
    <name type="scientific">Methanoculleus sediminis</name>
    <dbReference type="NCBI Taxonomy" id="1550566"/>
    <lineage>
        <taxon>Archaea</taxon>
        <taxon>Methanobacteriati</taxon>
        <taxon>Methanobacteriota</taxon>
        <taxon>Stenosarchaea group</taxon>
        <taxon>Methanomicrobia</taxon>
        <taxon>Methanomicrobiales</taxon>
        <taxon>Methanomicrobiaceae</taxon>
        <taxon>Methanoculleus</taxon>
    </lineage>
</organism>
<gene>
    <name evidence="8" type="ORF">SZ63_10775</name>
</gene>
<evidence type="ECO:0000256" key="1">
    <source>
        <dbReference type="ARBA" id="ARBA00004236"/>
    </source>
</evidence>
<dbReference type="InterPro" id="IPR025937">
    <property type="entry name" value="PDGLE_dom"/>
</dbReference>
<dbReference type="Pfam" id="PF13190">
    <property type="entry name" value="PDGLE"/>
    <property type="match status" value="1"/>
</dbReference>
<comment type="subcellular location">
    <subcellularLocation>
        <location evidence="1">Cell membrane</location>
    </subcellularLocation>
</comment>
<dbReference type="GO" id="GO:0005886">
    <property type="term" value="C:plasma membrane"/>
    <property type="evidence" value="ECO:0007669"/>
    <property type="project" value="UniProtKB-SubCell"/>
</dbReference>
<evidence type="ECO:0000256" key="3">
    <source>
        <dbReference type="ARBA" id="ARBA00022692"/>
    </source>
</evidence>
<name>A0A0H1R474_9EURY</name>
<dbReference type="STRING" id="1550566.SZ63_10775"/>
<dbReference type="AlphaFoldDB" id="A0A0H1R474"/>
<sequence length="116" mass="12031">METKQFVVIGIAIALVIAVAAPFLASGDPDGLESAFFSIYGAKPFMGSELDEDAAGAAEEQAIVTTGNDFSYEALMPDYSIPGMDKAGEVVAVVLGTLLMLVLVFAVAKVSARPDN</sequence>
<evidence type="ECO:0000313" key="9">
    <source>
        <dbReference type="Proteomes" id="UP000035301"/>
    </source>
</evidence>
<evidence type="ECO:0000259" key="7">
    <source>
        <dbReference type="Pfam" id="PF13190"/>
    </source>
</evidence>
<protein>
    <submittedName>
        <fullName evidence="8">Cobalt transporter</fullName>
    </submittedName>
</protein>
<keyword evidence="4 6" id="KW-1133">Transmembrane helix</keyword>
<dbReference type="EMBL" id="JXOJ01000006">
    <property type="protein sequence ID" value="KLK87537.1"/>
    <property type="molecule type" value="Genomic_DNA"/>
</dbReference>
<accession>A0A0H1R474</accession>
<keyword evidence="5 6" id="KW-0472">Membrane</keyword>
<comment type="caution">
    <text evidence="8">The sequence shown here is derived from an EMBL/GenBank/DDBJ whole genome shotgun (WGS) entry which is preliminary data.</text>
</comment>
<evidence type="ECO:0000256" key="5">
    <source>
        <dbReference type="ARBA" id="ARBA00023136"/>
    </source>
</evidence>
<reference evidence="8 9" key="1">
    <citation type="journal article" date="2015" name="Int. J. Syst. Evol. Microbiol.">
        <title>Methanoculleus sediminis sp. nov., a methanogen from sediments near a submarine mud volcano.</title>
        <authorList>
            <person name="Chen S.C."/>
            <person name="Chen M.F."/>
            <person name="Lai M.C."/>
            <person name="Weng C.Y."/>
            <person name="Wu S.Y."/>
            <person name="Lin S."/>
            <person name="Yang T.F."/>
            <person name="Chen P.C."/>
        </authorList>
    </citation>
    <scope>NUCLEOTIDE SEQUENCE [LARGE SCALE GENOMIC DNA]</scope>
    <source>
        <strain evidence="8 9">S3Fa</strain>
    </source>
</reference>
<dbReference type="Proteomes" id="UP000035301">
    <property type="component" value="Unassembled WGS sequence"/>
</dbReference>